<dbReference type="KEGG" id="eac:EAL2_808p05870"/>
<sequence length="476" mass="53191">MEHIKKNKTIIAILTVLLISLIGLWLSVIFNMFSEKRIVLSNGFTTALKLPLLLEDEDPDPSVARYTLNAQYGETVFMKNLPASTMGYNGSYLGPILKMKQGEKVSIRVNNELDEETTVHWHGLVVPGEQDGGPHQVIEPGESWTPSFTVAQPAATLWYHPHALRTTATQVYFGLAGLIYVEDESQTSRSLPDEYGVNDFPLIVQDRNFNSDGSISYRTDMMGILPGNTVLVNGTLNPYLDIRREVVRFRVLNASNSENFVFRLSDGSSFRQIATDGGFMREPLLSKTLTLSPGERAEVLVDFREVSAETVNLLLGNTPILKLRLSGNPTGEARETIPQPDAADIPIGANPRERVFILESMGITGTINGKSFNQHRIDEEIALNETEIWTIYSRGGMMMQSGGHPFHVHGTQFQVISRNGKEPPKEEQGFKDTVFVDEGEEVRIKIRFTQPGVFMYHCHILEHEENGMMGQIKVIP</sequence>
<feature type="domain" description="Plastocyanin-like" evidence="5">
    <location>
        <begin position="238"/>
        <end position="304"/>
    </location>
</feature>
<dbReference type="eggNOG" id="COG2132">
    <property type="taxonomic scope" value="Bacteria"/>
</dbReference>
<dbReference type="PANTHER" id="PTHR48267">
    <property type="entry name" value="CUPREDOXIN SUPERFAMILY PROTEIN"/>
    <property type="match status" value="1"/>
</dbReference>
<dbReference type="OrthoDB" id="9757546at2"/>
<dbReference type="InterPro" id="IPR002355">
    <property type="entry name" value="Cu_oxidase_Cu_BS"/>
</dbReference>
<dbReference type="PROSITE" id="PS00079">
    <property type="entry name" value="MULTICOPPER_OXIDASE1"/>
    <property type="match status" value="1"/>
</dbReference>
<dbReference type="Proteomes" id="UP000019591">
    <property type="component" value="Plasmid EAL2_808p"/>
</dbReference>
<dbReference type="RefSeq" id="WP_051489278.1">
    <property type="nucleotide sequence ID" value="NZ_CP007453.1"/>
</dbReference>
<dbReference type="GO" id="GO:0016491">
    <property type="term" value="F:oxidoreductase activity"/>
    <property type="evidence" value="ECO:0007669"/>
    <property type="project" value="UniProtKB-KW"/>
</dbReference>
<dbReference type="InterPro" id="IPR011707">
    <property type="entry name" value="Cu-oxidase-like_N"/>
</dbReference>
<keyword evidence="9" id="KW-1185">Reference proteome</keyword>
<dbReference type="SUPFAM" id="SSF49503">
    <property type="entry name" value="Cupredoxins"/>
    <property type="match status" value="3"/>
</dbReference>
<evidence type="ECO:0000259" key="5">
    <source>
        <dbReference type="Pfam" id="PF00394"/>
    </source>
</evidence>
<dbReference type="InterPro" id="IPR033138">
    <property type="entry name" value="Cu_oxidase_CS"/>
</dbReference>
<feature type="domain" description="Plastocyanin-like" evidence="6">
    <location>
        <begin position="364"/>
        <end position="474"/>
    </location>
</feature>
<dbReference type="Pfam" id="PF07732">
    <property type="entry name" value="Cu-oxidase_3"/>
    <property type="match status" value="1"/>
</dbReference>
<dbReference type="InterPro" id="IPR001117">
    <property type="entry name" value="Cu-oxidase_2nd"/>
</dbReference>
<dbReference type="Gene3D" id="2.60.40.420">
    <property type="entry name" value="Cupredoxins - blue copper proteins"/>
    <property type="match status" value="3"/>
</dbReference>
<keyword evidence="4" id="KW-0812">Transmembrane</keyword>
<keyword evidence="4" id="KW-1133">Transmembrane helix</keyword>
<geneLocation type="plasmid" evidence="8 9">
    <name>EAL2_808p</name>
</geneLocation>
<dbReference type="Pfam" id="PF00394">
    <property type="entry name" value="Cu-oxidase"/>
    <property type="match status" value="1"/>
</dbReference>
<evidence type="ECO:0000256" key="4">
    <source>
        <dbReference type="SAM" id="Phobius"/>
    </source>
</evidence>
<evidence type="ECO:0000256" key="1">
    <source>
        <dbReference type="ARBA" id="ARBA00010609"/>
    </source>
</evidence>
<dbReference type="EMBL" id="CP007453">
    <property type="protein sequence ID" value="AHM58090.1"/>
    <property type="molecule type" value="Genomic_DNA"/>
</dbReference>
<evidence type="ECO:0000259" key="6">
    <source>
        <dbReference type="Pfam" id="PF07731"/>
    </source>
</evidence>
<dbReference type="HOGENOM" id="CLU_009100_2_4_9"/>
<dbReference type="GO" id="GO:0005507">
    <property type="term" value="F:copper ion binding"/>
    <property type="evidence" value="ECO:0007669"/>
    <property type="project" value="InterPro"/>
</dbReference>
<dbReference type="PROSITE" id="PS00080">
    <property type="entry name" value="MULTICOPPER_OXIDASE2"/>
    <property type="match status" value="1"/>
</dbReference>
<dbReference type="PATRIC" id="fig|1286171.3.peg.2771"/>
<dbReference type="CDD" id="cd04232">
    <property type="entry name" value="CuRO_1_CueO_FtsP"/>
    <property type="match status" value="1"/>
</dbReference>
<dbReference type="PANTHER" id="PTHR48267:SF1">
    <property type="entry name" value="BILIRUBIN OXIDASE"/>
    <property type="match status" value="1"/>
</dbReference>
<keyword evidence="4" id="KW-0472">Membrane</keyword>
<organism evidence="8 9">
    <name type="scientific">Peptoclostridium acidaminophilum DSM 3953</name>
    <dbReference type="NCBI Taxonomy" id="1286171"/>
    <lineage>
        <taxon>Bacteria</taxon>
        <taxon>Bacillati</taxon>
        <taxon>Bacillota</taxon>
        <taxon>Clostridia</taxon>
        <taxon>Peptostreptococcales</taxon>
        <taxon>Peptoclostridiaceae</taxon>
        <taxon>Peptoclostridium</taxon>
    </lineage>
</organism>
<protein>
    <submittedName>
        <fullName evidence="8">Multicopper oxidase Mco</fullName>
        <ecNumber evidence="8">1.-.-.-</ecNumber>
    </submittedName>
</protein>
<evidence type="ECO:0000313" key="9">
    <source>
        <dbReference type="Proteomes" id="UP000019591"/>
    </source>
</evidence>
<dbReference type="EC" id="1.-.-.-" evidence="8"/>
<evidence type="ECO:0000256" key="3">
    <source>
        <dbReference type="ARBA" id="ARBA00023002"/>
    </source>
</evidence>
<dbReference type="InterPro" id="IPR008972">
    <property type="entry name" value="Cupredoxin"/>
</dbReference>
<feature type="transmembrane region" description="Helical" evidence="4">
    <location>
        <begin position="12"/>
        <end position="33"/>
    </location>
</feature>
<evidence type="ECO:0000259" key="7">
    <source>
        <dbReference type="Pfam" id="PF07732"/>
    </source>
</evidence>
<name>W8TB58_PEPAC</name>
<accession>W8TB58</accession>
<gene>
    <name evidence="8" type="primary">mco</name>
    <name evidence="8" type="ORF">EAL2_808p05870</name>
</gene>
<evidence type="ECO:0000313" key="8">
    <source>
        <dbReference type="EMBL" id="AHM58090.1"/>
    </source>
</evidence>
<keyword evidence="8" id="KW-0614">Plasmid</keyword>
<evidence type="ECO:0000256" key="2">
    <source>
        <dbReference type="ARBA" id="ARBA00022723"/>
    </source>
</evidence>
<dbReference type="AlphaFoldDB" id="W8TB58"/>
<dbReference type="Pfam" id="PF07731">
    <property type="entry name" value="Cu-oxidase_2"/>
    <property type="match status" value="1"/>
</dbReference>
<feature type="domain" description="Plastocyanin-like" evidence="7">
    <location>
        <begin position="71"/>
        <end position="185"/>
    </location>
</feature>
<comment type="similarity">
    <text evidence="1">Belongs to the multicopper oxidase family.</text>
</comment>
<reference evidence="8 9" key="1">
    <citation type="journal article" date="2014" name="Genome Announc.">
        <title>Complete Genome Sequence of Amino Acid-Utilizing Eubacterium acidaminophilum al-2 (DSM 3953).</title>
        <authorList>
            <person name="Poehlein A."/>
            <person name="Andreesen J.R."/>
            <person name="Daniel R."/>
        </authorList>
    </citation>
    <scope>NUCLEOTIDE SEQUENCE [LARGE SCALE GENOMIC DNA]</scope>
    <source>
        <strain evidence="8 9">DSM 3953</strain>
        <plasmid evidence="9">Plasmid EAL2_808p</plasmid>
    </source>
</reference>
<proteinExistence type="inferred from homology"/>
<dbReference type="InterPro" id="IPR045087">
    <property type="entry name" value="Cu-oxidase_fam"/>
</dbReference>
<keyword evidence="3 8" id="KW-0560">Oxidoreductase</keyword>
<keyword evidence="2" id="KW-0479">Metal-binding</keyword>
<dbReference type="InterPro" id="IPR011706">
    <property type="entry name" value="Cu-oxidase_C"/>
</dbReference>
<dbReference type="CDD" id="cd13890">
    <property type="entry name" value="CuRO_3_CueO_FtsP"/>
    <property type="match status" value="1"/>
</dbReference>